<feature type="domain" description="Carbohydrate kinase PfkB" evidence="7">
    <location>
        <begin position="661"/>
        <end position="913"/>
    </location>
</feature>
<dbReference type="GO" id="GO:0006000">
    <property type="term" value="P:fructose metabolic process"/>
    <property type="evidence" value="ECO:0007669"/>
    <property type="project" value="TreeGrafter"/>
</dbReference>
<dbReference type="Pfam" id="PF00294">
    <property type="entry name" value="PfkB"/>
    <property type="match status" value="1"/>
</dbReference>
<dbReference type="PANTHER" id="PTHR43085:SF1">
    <property type="entry name" value="PSEUDOURIDINE KINASE-RELATED"/>
    <property type="match status" value="1"/>
</dbReference>
<evidence type="ECO:0000256" key="2">
    <source>
        <dbReference type="ARBA" id="ARBA00022679"/>
    </source>
</evidence>
<dbReference type="SUPFAM" id="SSF53613">
    <property type="entry name" value="Ribokinase-like"/>
    <property type="match status" value="1"/>
</dbReference>
<dbReference type="Pfam" id="PF19259">
    <property type="entry name" value="Ty3_capsid"/>
    <property type="match status" value="1"/>
</dbReference>
<dbReference type="Proteomes" id="UP001374535">
    <property type="component" value="Chromosome 6"/>
</dbReference>
<feature type="region of interest" description="Disordered" evidence="6">
    <location>
        <begin position="40"/>
        <end position="75"/>
    </location>
</feature>
<dbReference type="GO" id="GO:0005829">
    <property type="term" value="C:cytosol"/>
    <property type="evidence" value="ECO:0007669"/>
    <property type="project" value="TreeGrafter"/>
</dbReference>
<dbReference type="Gene3D" id="2.60.120.430">
    <property type="entry name" value="Galactose-binding lectin"/>
    <property type="match status" value="1"/>
</dbReference>
<dbReference type="GO" id="GO:0008865">
    <property type="term" value="F:fructokinase activity"/>
    <property type="evidence" value="ECO:0007669"/>
    <property type="project" value="TreeGrafter"/>
</dbReference>
<dbReference type="AlphaFoldDB" id="A0AAQ3NA36"/>
<gene>
    <name evidence="9" type="ORF">V8G54_018407</name>
</gene>
<dbReference type="CDD" id="cd09272">
    <property type="entry name" value="RNase_HI_RT_Ty1"/>
    <property type="match status" value="1"/>
</dbReference>
<keyword evidence="3" id="KW-0547">Nucleotide-binding</keyword>
<feature type="region of interest" description="Disordered" evidence="6">
    <location>
        <begin position="281"/>
        <end position="302"/>
    </location>
</feature>
<evidence type="ECO:0000256" key="1">
    <source>
        <dbReference type="ARBA" id="ARBA00010688"/>
    </source>
</evidence>
<dbReference type="InterPro" id="IPR021109">
    <property type="entry name" value="Peptidase_aspartic_dom_sf"/>
</dbReference>
<evidence type="ECO:0008006" key="11">
    <source>
        <dbReference type="Google" id="ProtNLM"/>
    </source>
</evidence>
<evidence type="ECO:0000256" key="3">
    <source>
        <dbReference type="ARBA" id="ARBA00022741"/>
    </source>
</evidence>
<evidence type="ECO:0000256" key="6">
    <source>
        <dbReference type="SAM" id="MobiDB-lite"/>
    </source>
</evidence>
<evidence type="ECO:0000313" key="10">
    <source>
        <dbReference type="Proteomes" id="UP001374535"/>
    </source>
</evidence>
<dbReference type="PANTHER" id="PTHR43085">
    <property type="entry name" value="HEXOKINASE FAMILY MEMBER"/>
    <property type="match status" value="1"/>
</dbReference>
<organism evidence="9 10">
    <name type="scientific">Vigna mungo</name>
    <name type="common">Black gram</name>
    <name type="synonym">Phaseolus mungo</name>
    <dbReference type="NCBI Taxonomy" id="3915"/>
    <lineage>
        <taxon>Eukaryota</taxon>
        <taxon>Viridiplantae</taxon>
        <taxon>Streptophyta</taxon>
        <taxon>Embryophyta</taxon>
        <taxon>Tracheophyta</taxon>
        <taxon>Spermatophyta</taxon>
        <taxon>Magnoliopsida</taxon>
        <taxon>eudicotyledons</taxon>
        <taxon>Gunneridae</taxon>
        <taxon>Pentapetalae</taxon>
        <taxon>rosids</taxon>
        <taxon>fabids</taxon>
        <taxon>Fabales</taxon>
        <taxon>Fabaceae</taxon>
        <taxon>Papilionoideae</taxon>
        <taxon>50 kb inversion clade</taxon>
        <taxon>NPAAA clade</taxon>
        <taxon>indigoferoid/millettioid clade</taxon>
        <taxon>Phaseoleae</taxon>
        <taxon>Vigna</taxon>
    </lineage>
</organism>
<dbReference type="Gene3D" id="2.40.70.10">
    <property type="entry name" value="Acid Proteases"/>
    <property type="match status" value="1"/>
</dbReference>
<dbReference type="Gene3D" id="3.40.1190.20">
    <property type="match status" value="1"/>
</dbReference>
<dbReference type="CDD" id="cd00303">
    <property type="entry name" value="retropepsin_like"/>
    <property type="match status" value="1"/>
</dbReference>
<dbReference type="InterPro" id="IPR029056">
    <property type="entry name" value="Ribokinase-like"/>
</dbReference>
<dbReference type="GO" id="GO:0009570">
    <property type="term" value="C:chloroplast stroma"/>
    <property type="evidence" value="ECO:0007669"/>
    <property type="project" value="TreeGrafter"/>
</dbReference>
<feature type="domain" description="Ty3 transposon capsid-like protein" evidence="8">
    <location>
        <begin position="99"/>
        <end position="229"/>
    </location>
</feature>
<sequence length="1167" mass="131416">MASSTEGRLENLEITVEGIKAETIAIRRDVQQIMRALGTQTNHHNGQSDDSSVNENQRWGEEEDGGRGVGNQPEGQKQVTLPIFEGIDPVNWIYDAEIFFELRGAAEEEKVRLACMSMEGSAGFWVRAWKEKAKNRSWAGLKAGLINRFGGGFRGTAYEQLATLRQDGMEEFARSFEILLGQTQGLSEELVLGFFLAGLREEIKGQVQIQDPQDLMIAMRIARDVEDAINRARGGVWNGVKVNPVGTRPTSTIVRGDSDRHFATRTGGVEEVGTIIREGSTVASNTNPRGNTMEGGDSRGRMVRNLPYPEFLKRREEGHRCSEKSLRVLLLAEEEEDEVTEGENSDTNPYTVSLGDCHKRTSRGPCEKIRINLGEATVEEELKLPIIDTSPYPVSQGDGHRRMTRGRCEKVRISFEEATLEEEFYAFDLGEVDAILGVAWLGKLGELLINWEEMTMVYYLEGKRIRISGHQASKLTNVESWAIVWKRDQVEKQVEDEWQADLTGEQGSELQLGLQAHYHVFQEKQGLLPLRDIQHRIPLKDAAMLYTGQLYTTARVSSFVLTYYGLCLINENYTIKFHFAEIIFIHEKSLNSLGKRVFGVYIQGNLVLEDFDIQGEAGGTGRPIVKTFNASFTHHTLKIHFYWAGKGTPGISTRGVYGPLVYANLVGEDEFGYMLADILKENNVNHEGMRFDPGARTALSFVTLRSDGEREFMFYRNPRVDMLLQEDELDLDLIRKAKIFHYGSVSLITEPCNSAHIAAAKVANDVGVVLSYDPNLRLPLWPSEDSAREGILSIWETADIIKVNEEEISFLTKGEDPYDDAVVRKLFHENLKLLLVTKGAKGCRYYTKEFSGRVKGLKVDVVDTTSAGDAFVAGMLSQLAANLSLIQKEEELRDSLKFANVCGALTFGYPGLIPEFNLGDKVVEEGGNDRRPRVYLSSRASSAISLRLFLQYCLMSFTFGTRYVLLLYWVVISVRRLVGKLIYLNTTRPDLSYPVGIGLLYKNKGSTRVEGYCDANWTGCPIDRRSIIGYCVLLGGNLVSWKSKKQSVFARSSAKAEYRSMALTTCELVWIKQLLQELKFCENEKMKLYCDNQATLHIASNLVFHERTKHKETNCHFVREKLLSKDLVTEFISSNEQLANILTKSLREPRIQFICSTLGIYDLYVPA</sequence>
<dbReference type="InterPro" id="IPR011611">
    <property type="entry name" value="PfkB_dom"/>
</dbReference>
<dbReference type="InterPro" id="IPR045358">
    <property type="entry name" value="Ty3_capsid"/>
</dbReference>
<keyword evidence="4" id="KW-0418">Kinase</keyword>
<keyword evidence="5" id="KW-0067">ATP-binding</keyword>
<evidence type="ECO:0000313" key="9">
    <source>
        <dbReference type="EMBL" id="WVZ05061.1"/>
    </source>
</evidence>
<reference evidence="9 10" key="1">
    <citation type="journal article" date="2023" name="Life. Sci Alliance">
        <title>Evolutionary insights into 3D genome organization and epigenetic landscape of Vigna mungo.</title>
        <authorList>
            <person name="Junaid A."/>
            <person name="Singh B."/>
            <person name="Bhatia S."/>
        </authorList>
    </citation>
    <scope>NUCLEOTIDE SEQUENCE [LARGE SCALE GENOMIC DNA]</scope>
    <source>
        <strain evidence="9">Urdbean</strain>
    </source>
</reference>
<keyword evidence="2" id="KW-0808">Transferase</keyword>
<comment type="similarity">
    <text evidence="1">Belongs to the carbohydrate kinase PfkB family.</text>
</comment>
<dbReference type="GO" id="GO:0005524">
    <property type="term" value="F:ATP binding"/>
    <property type="evidence" value="ECO:0007669"/>
    <property type="project" value="UniProtKB-KW"/>
</dbReference>
<evidence type="ECO:0000259" key="8">
    <source>
        <dbReference type="Pfam" id="PF19259"/>
    </source>
</evidence>
<evidence type="ECO:0000256" key="4">
    <source>
        <dbReference type="ARBA" id="ARBA00022777"/>
    </source>
</evidence>
<evidence type="ECO:0000256" key="5">
    <source>
        <dbReference type="ARBA" id="ARBA00022840"/>
    </source>
</evidence>
<name>A0AAQ3NA36_VIGMU</name>
<accession>A0AAQ3NA36</accession>
<dbReference type="SUPFAM" id="SSF56672">
    <property type="entry name" value="DNA/RNA polymerases"/>
    <property type="match status" value="1"/>
</dbReference>
<keyword evidence="10" id="KW-1185">Reference proteome</keyword>
<dbReference type="InterPro" id="IPR043502">
    <property type="entry name" value="DNA/RNA_pol_sf"/>
</dbReference>
<feature type="compositionally biased region" description="Polar residues" evidence="6">
    <location>
        <begin position="40"/>
        <end position="57"/>
    </location>
</feature>
<dbReference type="CDD" id="cd01167">
    <property type="entry name" value="bac_FRK"/>
    <property type="match status" value="1"/>
</dbReference>
<feature type="compositionally biased region" description="Polar residues" evidence="6">
    <location>
        <begin position="281"/>
        <end position="290"/>
    </location>
</feature>
<dbReference type="PROSITE" id="PS00584">
    <property type="entry name" value="PFKB_KINASES_2"/>
    <property type="match status" value="1"/>
</dbReference>
<dbReference type="InterPro" id="IPR050306">
    <property type="entry name" value="PfkB_Carbo_kinase"/>
</dbReference>
<proteinExistence type="inferred from homology"/>
<dbReference type="EMBL" id="CP144695">
    <property type="protein sequence ID" value="WVZ05061.1"/>
    <property type="molecule type" value="Genomic_DNA"/>
</dbReference>
<protein>
    <recommendedName>
        <fullName evidence="11">Carbohydrate kinase PfkB domain-containing protein</fullName>
    </recommendedName>
</protein>
<dbReference type="InterPro" id="IPR002173">
    <property type="entry name" value="Carboh/pur_kinase_PfkB_CS"/>
</dbReference>
<evidence type="ECO:0000259" key="7">
    <source>
        <dbReference type="Pfam" id="PF00294"/>
    </source>
</evidence>